<sequence length="256" mass="30114">MKPILSYLSFVYFAICVTCLSFKNTPLPSTTIFFYNGNYDEQIEVMRGAVKSISIGDSLSADDYYHVDFDKKGNMVRSFEKDKFYGNIYHITARYKVLHNKEGVKTAMTANYNISPAGICDCFGRSAKWKFDQSGHIIEFLPKRRSGYTEYEYNTLGRVLYQKTWGKFDVPEISKYRYDENNRLVELQNYEPEWESGDFKGGGHVKELHERIAFDYPAFDTHLNWTKKQMRFLSTRPNGETYINRTRIITRKITYY</sequence>
<dbReference type="EMBL" id="JACWMY010000015">
    <property type="protein sequence ID" value="MBD1366971.1"/>
    <property type="molecule type" value="Genomic_DNA"/>
</dbReference>
<organism evidence="1 2">
    <name type="scientific">Mucilaginibacter pankratovii</name>
    <dbReference type="NCBI Taxonomy" id="2772110"/>
    <lineage>
        <taxon>Bacteria</taxon>
        <taxon>Pseudomonadati</taxon>
        <taxon>Bacteroidota</taxon>
        <taxon>Sphingobacteriia</taxon>
        <taxon>Sphingobacteriales</taxon>
        <taxon>Sphingobacteriaceae</taxon>
        <taxon>Mucilaginibacter</taxon>
    </lineage>
</organism>
<reference evidence="1 2" key="1">
    <citation type="submission" date="2020-09" db="EMBL/GenBank/DDBJ databases">
        <title>Novel species of Mucilaginibacter isolated from a glacier on the Tibetan Plateau.</title>
        <authorList>
            <person name="Liu Q."/>
            <person name="Xin Y.-H."/>
        </authorList>
    </citation>
    <scope>NUCLEOTIDE SEQUENCE [LARGE SCALE GENOMIC DNA]</scope>
    <source>
        <strain evidence="1 2">ZT4R22</strain>
    </source>
</reference>
<keyword evidence="2" id="KW-1185">Reference proteome</keyword>
<name>A0ABR7WXE5_9SPHI</name>
<evidence type="ECO:0000313" key="2">
    <source>
        <dbReference type="Proteomes" id="UP000606600"/>
    </source>
</evidence>
<proteinExistence type="predicted"/>
<dbReference type="Proteomes" id="UP000606600">
    <property type="component" value="Unassembled WGS sequence"/>
</dbReference>
<evidence type="ECO:0008006" key="3">
    <source>
        <dbReference type="Google" id="ProtNLM"/>
    </source>
</evidence>
<comment type="caution">
    <text evidence="1">The sequence shown here is derived from an EMBL/GenBank/DDBJ whole genome shotgun (WGS) entry which is preliminary data.</text>
</comment>
<accession>A0ABR7WXE5</accession>
<protein>
    <recommendedName>
        <fullName evidence="3">YD repeat-containing protein</fullName>
    </recommendedName>
</protein>
<evidence type="ECO:0000313" key="1">
    <source>
        <dbReference type="EMBL" id="MBD1366971.1"/>
    </source>
</evidence>
<dbReference type="RefSeq" id="WP_191191602.1">
    <property type="nucleotide sequence ID" value="NZ_JACWMY010000015.1"/>
</dbReference>
<gene>
    <name evidence="1" type="ORF">IDJ77_24385</name>
</gene>